<evidence type="ECO:0000256" key="1">
    <source>
        <dbReference type="SAM" id="SignalP"/>
    </source>
</evidence>
<dbReference type="RefSeq" id="WP_142718159.1">
    <property type="nucleotide sequence ID" value="NZ_FXTC01000004.1"/>
</dbReference>
<dbReference type="Proteomes" id="UP000316916">
    <property type="component" value="Unassembled WGS sequence"/>
</dbReference>
<evidence type="ECO:0000313" key="3">
    <source>
        <dbReference type="Proteomes" id="UP000316916"/>
    </source>
</evidence>
<feature type="chain" id="PRO_5022069044" evidence="1">
    <location>
        <begin position="22"/>
        <end position="267"/>
    </location>
</feature>
<keyword evidence="3" id="KW-1185">Reference proteome</keyword>
<name>A0A521D766_9FLAO</name>
<proteinExistence type="predicted"/>
<organism evidence="2 3">
    <name type="scientific">Chryseobacterium rhizoplanae</name>
    <dbReference type="NCBI Taxonomy" id="1609531"/>
    <lineage>
        <taxon>Bacteria</taxon>
        <taxon>Pseudomonadati</taxon>
        <taxon>Bacteroidota</taxon>
        <taxon>Flavobacteriia</taxon>
        <taxon>Flavobacteriales</taxon>
        <taxon>Weeksellaceae</taxon>
        <taxon>Chryseobacterium group</taxon>
        <taxon>Chryseobacterium</taxon>
    </lineage>
</organism>
<reference evidence="2 3" key="1">
    <citation type="submission" date="2017-05" db="EMBL/GenBank/DDBJ databases">
        <authorList>
            <person name="Varghese N."/>
            <person name="Submissions S."/>
        </authorList>
    </citation>
    <scope>NUCLEOTIDE SEQUENCE [LARGE SCALE GENOMIC DNA]</scope>
    <source>
        <strain evidence="2 3">DSM 29371</strain>
    </source>
</reference>
<gene>
    <name evidence="2" type="ORF">SAMN06265171_104315</name>
</gene>
<sequence length="267" mass="29504">MNRSYIFILFSLLLFCSPINAQTGVSVSPPRLYFESDAGKSTTQKVTVTNVSAKNSLDMAVSLGDWEYNETGENKMSAANTLPTSCASWISIKNEDTYFTLAPGERKDIDVTITPPATLSDQMLAHTAVLYVSQMNPVNDVDNKGANIKVSIRSGIKLFHKLTAKATKKIEIHNLTLASSKKDLTILFENQGNIWTDGKIQTELVNTENGNKVSLDQIIFYTMPGNKRELNIPLPATLLKGKYTASVMIDYGDNNNLELAELNFTHE</sequence>
<dbReference type="EMBL" id="FXTC01000004">
    <property type="protein sequence ID" value="SMO67529.1"/>
    <property type="molecule type" value="Genomic_DNA"/>
</dbReference>
<keyword evidence="1" id="KW-0732">Signal</keyword>
<protein>
    <submittedName>
        <fullName evidence="2">P pilus assembly protein, chaperone PapD</fullName>
    </submittedName>
</protein>
<feature type="signal peptide" evidence="1">
    <location>
        <begin position="1"/>
        <end position="21"/>
    </location>
</feature>
<evidence type="ECO:0000313" key="2">
    <source>
        <dbReference type="EMBL" id="SMO67529.1"/>
    </source>
</evidence>
<accession>A0A521D766</accession>
<dbReference type="AlphaFoldDB" id="A0A521D766"/>